<dbReference type="SUPFAM" id="SSF53383">
    <property type="entry name" value="PLP-dependent transferases"/>
    <property type="match status" value="1"/>
</dbReference>
<dbReference type="InterPro" id="IPR005814">
    <property type="entry name" value="Aminotrans_3"/>
</dbReference>
<accession>A0A0C9UU81</accession>
<dbReference type="GO" id="GO:0008483">
    <property type="term" value="F:transaminase activity"/>
    <property type="evidence" value="ECO:0007669"/>
    <property type="project" value="InterPro"/>
</dbReference>
<evidence type="ECO:0000256" key="2">
    <source>
        <dbReference type="ARBA" id="ARBA00008954"/>
    </source>
</evidence>
<dbReference type="InterPro" id="IPR015424">
    <property type="entry name" value="PyrdxlP-dep_Trfase"/>
</dbReference>
<dbReference type="CDD" id="cd00610">
    <property type="entry name" value="OAT_like"/>
    <property type="match status" value="1"/>
</dbReference>
<protein>
    <recommendedName>
        <fullName evidence="7">Aminotransferase</fullName>
    </recommendedName>
</protein>
<dbReference type="FunFam" id="3.40.640.10:FF:000004">
    <property type="entry name" value="Acetylornithine aminotransferase"/>
    <property type="match status" value="1"/>
</dbReference>
<proteinExistence type="inferred from homology"/>
<comment type="cofactor">
    <cofactor evidence="1">
        <name>pyridoxal 5'-phosphate</name>
        <dbReference type="ChEBI" id="CHEBI:597326"/>
    </cofactor>
</comment>
<dbReference type="GO" id="GO:0030170">
    <property type="term" value="F:pyridoxal phosphate binding"/>
    <property type="evidence" value="ECO:0007669"/>
    <property type="project" value="InterPro"/>
</dbReference>
<name>A0A0C9UU81_SPHS4</name>
<keyword evidence="3 4" id="KW-0663">Pyridoxal phosphate</keyword>
<organism evidence="5 6">
    <name type="scientific">Sphaerobolus stellatus (strain SS14)</name>
    <dbReference type="NCBI Taxonomy" id="990650"/>
    <lineage>
        <taxon>Eukaryota</taxon>
        <taxon>Fungi</taxon>
        <taxon>Dikarya</taxon>
        <taxon>Basidiomycota</taxon>
        <taxon>Agaricomycotina</taxon>
        <taxon>Agaricomycetes</taxon>
        <taxon>Phallomycetidae</taxon>
        <taxon>Geastrales</taxon>
        <taxon>Sphaerobolaceae</taxon>
        <taxon>Sphaerobolus</taxon>
    </lineage>
</organism>
<dbReference type="HOGENOM" id="CLU_016922_4_0_1"/>
<evidence type="ECO:0000256" key="1">
    <source>
        <dbReference type="ARBA" id="ARBA00001933"/>
    </source>
</evidence>
<dbReference type="PANTHER" id="PTHR43094">
    <property type="entry name" value="AMINOTRANSFERASE"/>
    <property type="match status" value="1"/>
</dbReference>
<dbReference type="GO" id="GO:0005829">
    <property type="term" value="C:cytosol"/>
    <property type="evidence" value="ECO:0007669"/>
    <property type="project" value="TreeGrafter"/>
</dbReference>
<evidence type="ECO:0000313" key="5">
    <source>
        <dbReference type="EMBL" id="KIJ28770.1"/>
    </source>
</evidence>
<dbReference type="Proteomes" id="UP000054279">
    <property type="component" value="Unassembled WGS sequence"/>
</dbReference>
<dbReference type="OrthoDB" id="10261433at2759"/>
<evidence type="ECO:0000256" key="4">
    <source>
        <dbReference type="RuleBase" id="RU003560"/>
    </source>
</evidence>
<evidence type="ECO:0008006" key="7">
    <source>
        <dbReference type="Google" id="ProtNLM"/>
    </source>
</evidence>
<keyword evidence="6" id="KW-1185">Reference proteome</keyword>
<dbReference type="Gene3D" id="3.40.640.10">
    <property type="entry name" value="Type I PLP-dependent aspartate aminotransferase-like (Major domain)"/>
    <property type="match status" value="1"/>
</dbReference>
<dbReference type="InterPro" id="IPR015421">
    <property type="entry name" value="PyrdxlP-dep_Trfase_major"/>
</dbReference>
<sequence>MSTDAPSAYLYKETSPSGGRTIERATGVWIYLTNGQKILDATSGAAVSALGHGNKRVNKAIIEQLDKVAYCHPGFYQTEIARDLADFLVNSTNGKMTKALITGSGSEAVEASMKLARQYFLELSPPQPERYHFIARKGSWHGCTIATLAAGDFKARKTMFEPILPTNVSRVSACNPYRDLLPGETIPEYVKRLAEELDDEFRRVGPNKVCAFIAEPVVGSALGCVAPVQGYFKAMKEVCDRYGALLIFDEVMCGMGRIGTMHAWEQEDVVPHIQAIGKTLGAGFIPISAVLVHEKVISVFNKGSKYFAHGQTYQSHPAACAAALEVQRIVKEDNLVKNVQEMGEYLGTCLRDRLGSHPNVGDIRGRGLFWAIEFVGDKTMKTPLDPSLKIATKLHNMGMTRGYDIALFHATGSAGDGLEGDHILICPPYIIGRRDVEEIVERVYRVVNAVFAGLNLSIRGAQSGK</sequence>
<dbReference type="InterPro" id="IPR015422">
    <property type="entry name" value="PyrdxlP-dep_Trfase_small"/>
</dbReference>
<evidence type="ECO:0000313" key="6">
    <source>
        <dbReference type="Proteomes" id="UP000054279"/>
    </source>
</evidence>
<dbReference type="EMBL" id="KN837298">
    <property type="protein sequence ID" value="KIJ28770.1"/>
    <property type="molecule type" value="Genomic_DNA"/>
</dbReference>
<dbReference type="Gene3D" id="3.90.1150.10">
    <property type="entry name" value="Aspartate Aminotransferase, domain 1"/>
    <property type="match status" value="1"/>
</dbReference>
<dbReference type="Pfam" id="PF00202">
    <property type="entry name" value="Aminotran_3"/>
    <property type="match status" value="1"/>
</dbReference>
<evidence type="ECO:0000256" key="3">
    <source>
        <dbReference type="ARBA" id="ARBA00022898"/>
    </source>
</evidence>
<gene>
    <name evidence="5" type="ORF">M422DRAFT_269892</name>
</gene>
<dbReference type="NCBIfam" id="NF005685">
    <property type="entry name" value="PRK07483.1"/>
    <property type="match status" value="1"/>
</dbReference>
<dbReference type="AlphaFoldDB" id="A0A0C9UU81"/>
<comment type="similarity">
    <text evidence="2 4">Belongs to the class-III pyridoxal-phosphate-dependent aminotransferase family.</text>
</comment>
<dbReference type="PANTHER" id="PTHR43094:SF1">
    <property type="entry name" value="AMINOTRANSFERASE CLASS-III"/>
    <property type="match status" value="1"/>
</dbReference>
<reference evidence="5 6" key="1">
    <citation type="submission" date="2014-06" db="EMBL/GenBank/DDBJ databases">
        <title>Evolutionary Origins and Diversification of the Mycorrhizal Mutualists.</title>
        <authorList>
            <consortium name="DOE Joint Genome Institute"/>
            <consortium name="Mycorrhizal Genomics Consortium"/>
            <person name="Kohler A."/>
            <person name="Kuo A."/>
            <person name="Nagy L.G."/>
            <person name="Floudas D."/>
            <person name="Copeland A."/>
            <person name="Barry K.W."/>
            <person name="Cichocki N."/>
            <person name="Veneault-Fourrey C."/>
            <person name="LaButti K."/>
            <person name="Lindquist E.A."/>
            <person name="Lipzen A."/>
            <person name="Lundell T."/>
            <person name="Morin E."/>
            <person name="Murat C."/>
            <person name="Riley R."/>
            <person name="Ohm R."/>
            <person name="Sun H."/>
            <person name="Tunlid A."/>
            <person name="Henrissat B."/>
            <person name="Grigoriev I.V."/>
            <person name="Hibbett D.S."/>
            <person name="Martin F."/>
        </authorList>
    </citation>
    <scope>NUCLEOTIDE SEQUENCE [LARGE SCALE GENOMIC DNA]</scope>
    <source>
        <strain evidence="5 6">SS14</strain>
    </source>
</reference>